<gene>
    <name evidence="3" type="ORF">GCM10011400_15560</name>
</gene>
<dbReference type="EMBL" id="BMHL01000002">
    <property type="protein sequence ID" value="GGC29838.1"/>
    <property type="molecule type" value="Genomic_DNA"/>
</dbReference>
<evidence type="ECO:0000256" key="2">
    <source>
        <dbReference type="SAM" id="SignalP"/>
    </source>
</evidence>
<comment type="caution">
    <text evidence="3">The sequence shown here is derived from an EMBL/GenBank/DDBJ whole genome shotgun (WGS) entry which is preliminary data.</text>
</comment>
<evidence type="ECO:0000313" key="3">
    <source>
        <dbReference type="EMBL" id="GGC29838.1"/>
    </source>
</evidence>
<dbReference type="InterPro" id="IPR025421">
    <property type="entry name" value="DUF4148"/>
</dbReference>
<sequence>MNKRTMIFTLILASGMGIAINAQAQEKTRADVRADLIRLEQAGYNPSATDDATYPADIQAAEAKVATQDAEQQTAMPQQQTSDSGMGAEMKGMSDAGHKKQDTHPSNPSTCVGPVSFCNLFFGS</sequence>
<name>A0ABQ1LTM9_9BURK</name>
<evidence type="ECO:0000313" key="4">
    <source>
        <dbReference type="Proteomes" id="UP000602004"/>
    </source>
</evidence>
<feature type="signal peptide" evidence="2">
    <location>
        <begin position="1"/>
        <end position="24"/>
    </location>
</feature>
<reference evidence="4" key="1">
    <citation type="journal article" date="2019" name="Int. J. Syst. Evol. Microbiol.">
        <title>The Global Catalogue of Microorganisms (GCM) 10K type strain sequencing project: providing services to taxonomists for standard genome sequencing and annotation.</title>
        <authorList>
            <consortium name="The Broad Institute Genomics Platform"/>
            <consortium name="The Broad Institute Genome Sequencing Center for Infectious Disease"/>
            <person name="Wu L."/>
            <person name="Ma J."/>
        </authorList>
    </citation>
    <scope>NUCLEOTIDE SEQUENCE [LARGE SCALE GENOMIC DNA]</scope>
    <source>
        <strain evidence="4">CGMCC 1.15103</strain>
    </source>
</reference>
<accession>A0ABQ1LTM9</accession>
<feature type="chain" id="PRO_5047359464" description="DUF4148 domain-containing protein" evidence="2">
    <location>
        <begin position="25"/>
        <end position="124"/>
    </location>
</feature>
<feature type="compositionally biased region" description="Polar residues" evidence="1">
    <location>
        <begin position="69"/>
        <end position="84"/>
    </location>
</feature>
<proteinExistence type="predicted"/>
<keyword evidence="2" id="KW-0732">Signal</keyword>
<feature type="region of interest" description="Disordered" evidence="1">
    <location>
        <begin position="66"/>
        <end position="110"/>
    </location>
</feature>
<dbReference type="Proteomes" id="UP000602004">
    <property type="component" value="Unassembled WGS sequence"/>
</dbReference>
<protein>
    <recommendedName>
        <fullName evidence="5">DUF4148 domain-containing protein</fullName>
    </recommendedName>
</protein>
<evidence type="ECO:0000256" key="1">
    <source>
        <dbReference type="SAM" id="MobiDB-lite"/>
    </source>
</evidence>
<dbReference type="Pfam" id="PF13663">
    <property type="entry name" value="DUF4148"/>
    <property type="match status" value="1"/>
</dbReference>
<evidence type="ECO:0008006" key="5">
    <source>
        <dbReference type="Google" id="ProtNLM"/>
    </source>
</evidence>
<keyword evidence="4" id="KW-1185">Reference proteome</keyword>
<organism evidence="3 4">
    <name type="scientific">Paraburkholderia caffeinilytica</name>
    <dbReference type="NCBI Taxonomy" id="1761016"/>
    <lineage>
        <taxon>Bacteria</taxon>
        <taxon>Pseudomonadati</taxon>
        <taxon>Pseudomonadota</taxon>
        <taxon>Betaproteobacteria</taxon>
        <taxon>Burkholderiales</taxon>
        <taxon>Burkholderiaceae</taxon>
        <taxon>Paraburkholderia</taxon>
    </lineage>
</organism>